<evidence type="ECO:0000256" key="1">
    <source>
        <dbReference type="SAM" id="Phobius"/>
    </source>
</evidence>
<accession>A0A0W0G854</accession>
<sequence length="321" mass="34912">MADTTQVNTISVIAVLVECIFYGILSMLFAITLFAVSQKRITMQLIRVHAVGVVMFILATVHISVNIHHITNTFANSDNGVSLVPSSGTVFLLKEAILILQIVLSDGFWLYRLHVVWSGNKRVTLPFATTFLANVALGIYTIVLFRSNSLPSYSPEVRSIGGATLILGFVTNFGCTSLIASGLYYTGHRVRFMRSTGGHNVISMFMLLVIESGAIYSAFLLTFLVSLALGSGVSFIPFELIGAVVGIVFYMLMLPTTLGYRSTNEHSGTALSGKPTISLRRTSISQQDVNLSPPPDALNLRPMVVHVTKWGSQTKESDISI</sequence>
<gene>
    <name evidence="2" type="ORF">WG66_2667</name>
</gene>
<organism evidence="2 3">
    <name type="scientific">Moniliophthora roreri</name>
    <name type="common">Frosty pod rot fungus</name>
    <name type="synonym">Monilia roreri</name>
    <dbReference type="NCBI Taxonomy" id="221103"/>
    <lineage>
        <taxon>Eukaryota</taxon>
        <taxon>Fungi</taxon>
        <taxon>Dikarya</taxon>
        <taxon>Basidiomycota</taxon>
        <taxon>Agaricomycotina</taxon>
        <taxon>Agaricomycetes</taxon>
        <taxon>Agaricomycetidae</taxon>
        <taxon>Agaricales</taxon>
        <taxon>Marasmiineae</taxon>
        <taxon>Marasmiaceae</taxon>
        <taxon>Moniliophthora</taxon>
    </lineage>
</organism>
<keyword evidence="1" id="KW-0472">Membrane</keyword>
<evidence type="ECO:0000313" key="3">
    <source>
        <dbReference type="Proteomes" id="UP000054988"/>
    </source>
</evidence>
<protein>
    <submittedName>
        <fullName evidence="2">Uncharacterized protein</fullName>
    </submittedName>
</protein>
<proteinExistence type="predicted"/>
<feature type="transmembrane region" description="Helical" evidence="1">
    <location>
        <begin position="205"/>
        <end position="229"/>
    </location>
</feature>
<keyword evidence="1" id="KW-0812">Transmembrane</keyword>
<keyword evidence="1" id="KW-1133">Transmembrane helix</keyword>
<feature type="transmembrane region" description="Helical" evidence="1">
    <location>
        <begin position="123"/>
        <end position="145"/>
    </location>
</feature>
<dbReference type="Proteomes" id="UP000054988">
    <property type="component" value="Unassembled WGS sequence"/>
</dbReference>
<feature type="transmembrane region" description="Helical" evidence="1">
    <location>
        <begin position="12"/>
        <end position="36"/>
    </location>
</feature>
<feature type="transmembrane region" description="Helical" evidence="1">
    <location>
        <begin position="235"/>
        <end position="254"/>
    </location>
</feature>
<dbReference type="EMBL" id="LATX01000858">
    <property type="protein sequence ID" value="KTB44759.1"/>
    <property type="molecule type" value="Genomic_DNA"/>
</dbReference>
<feature type="transmembrane region" description="Helical" evidence="1">
    <location>
        <begin position="48"/>
        <end position="70"/>
    </location>
</feature>
<dbReference type="AlphaFoldDB" id="A0A0W0G854"/>
<evidence type="ECO:0000313" key="2">
    <source>
        <dbReference type="EMBL" id="KTB44759.1"/>
    </source>
</evidence>
<feature type="transmembrane region" description="Helical" evidence="1">
    <location>
        <begin position="165"/>
        <end position="185"/>
    </location>
</feature>
<comment type="caution">
    <text evidence="2">The sequence shown here is derived from an EMBL/GenBank/DDBJ whole genome shotgun (WGS) entry which is preliminary data.</text>
</comment>
<feature type="transmembrane region" description="Helical" evidence="1">
    <location>
        <begin position="90"/>
        <end position="111"/>
    </location>
</feature>
<name>A0A0W0G854_MONRR</name>
<reference evidence="2 3" key="1">
    <citation type="submission" date="2015-12" db="EMBL/GenBank/DDBJ databases">
        <title>Draft genome sequence of Moniliophthora roreri, the causal agent of frosty pod rot of cacao.</title>
        <authorList>
            <person name="Aime M.C."/>
            <person name="Diaz-Valderrama J.R."/>
            <person name="Kijpornyongpan T."/>
            <person name="Phillips-Mora W."/>
        </authorList>
    </citation>
    <scope>NUCLEOTIDE SEQUENCE [LARGE SCALE GENOMIC DNA]</scope>
    <source>
        <strain evidence="2 3">MCA 2952</strain>
    </source>
</reference>